<protein>
    <submittedName>
        <fullName evidence="1">TetR/AcrR family transcriptional regulator</fullName>
    </submittedName>
</protein>
<organism evidence="1 2">
    <name type="scientific">Lentilactobacillus terminaliae</name>
    <dbReference type="NCBI Taxonomy" id="3003483"/>
    <lineage>
        <taxon>Bacteria</taxon>
        <taxon>Bacillati</taxon>
        <taxon>Bacillota</taxon>
        <taxon>Bacilli</taxon>
        <taxon>Lactobacillales</taxon>
        <taxon>Lactobacillaceae</taxon>
        <taxon>Lentilactobacillus</taxon>
    </lineage>
</organism>
<evidence type="ECO:0000313" key="1">
    <source>
        <dbReference type="EMBL" id="XFD39575.1"/>
    </source>
</evidence>
<name>A0ACD5DEV9_9LACO</name>
<dbReference type="Proteomes" id="UP001149860">
    <property type="component" value="Chromosome"/>
</dbReference>
<evidence type="ECO:0000313" key="2">
    <source>
        <dbReference type="Proteomes" id="UP001149860"/>
    </source>
</evidence>
<sequence length="191" mass="22446">MNDNDKRVQRTKIKIRNALFKLLDRQTIDKITVKSIIDEAGLNRTTFYSYYTDKYDLLEKVQENTIKQIIQIKHDYPVTGGDSLGDTHQLVKTYFSALFKFVQDHHQEVKLLLINSSKITVLRNMTNQNPEFYEHWRPVIIRIRGVAPEHSYAALVGVVINFYFDFEDHDYKTDPEKIASVLADIVTRYMQ</sequence>
<keyword evidence="2" id="KW-1185">Reference proteome</keyword>
<accession>A0ACD5DEV9</accession>
<proteinExistence type="predicted"/>
<gene>
    <name evidence="1" type="ORF">O0236_009280</name>
</gene>
<reference evidence="1" key="1">
    <citation type="submission" date="2024-08" db="EMBL/GenBank/DDBJ databases">
        <title>Lentilactobacillus sp. nov., isolated from tree bark.</title>
        <authorList>
            <person name="Phuengjayaem S."/>
            <person name="Tanasupawat S."/>
        </authorList>
    </citation>
    <scope>NUCLEOTIDE SEQUENCE</scope>
    <source>
        <strain evidence="1">SPB1-3</strain>
    </source>
</reference>
<dbReference type="EMBL" id="CP168151">
    <property type="protein sequence ID" value="XFD39575.1"/>
    <property type="molecule type" value="Genomic_DNA"/>
</dbReference>